<evidence type="ECO:0000313" key="12">
    <source>
        <dbReference type="EMBL" id="MFC3908317.1"/>
    </source>
</evidence>
<sequence length="815" mass="92045">MIPDYIINWFSQKGWQMHDYQQSMFKLAAGRQSVLLIAPTGGGKTLASFLPSLVDIHQNHYKGLHTLYISPLKALTNDIQRNLLLPVKEMGLNVTIQSRTGDTSSYQRQRMRQKPPDILLTTPESLLLMLSYPDADQYFSQLKAVIVDEIHNIVPTKRGDLLALALAQINAFSPQLMAIGLSATVAKPEQLANWLSFQKKKVTILPVVPSHKPQLHLLTSDAVPYSGFMAQYAVDAIYQIIKTNNTTIVFVNTRAQVEFLFHRLWLANENSLPIAVYHGSLSKEQRLKTEHMAVAGKIRAIVTTSALELGIDWGNVDAVIQVGAPHGVSRLLQRIGRSNHQFDQSSLAYLVPANCFDALECQAAINAVNKGGIDGEELHPGSLDVVVQFIINAACSRPVSINQVYKIVRMAYPYRKLKKTLFEKLFQFAVNGGYTLQHYEQYHRLLPYGKYRYQIASARVTRRHRQNIGTIIEAARLKIKVLNKRKDKIIGDVEEAFAQQLTPGDTFLFAGEILEFVAIRDMMVEVRKGQAKTAKIPSYNGGTMPLSTYLAAEVRQLINSPAQWGALPDKVQNWLKLQQRYSQLPANDTILVEQFYYRKTHYIIIYSFEGRRANYTLGMLISRRMEEKGLKPLNFTATDYGLALGALREASAELIHSLLSTAIIYQQLEQWLQQSPLLKRTFRQIAVISGLTQRQIAGQRKTMKQVTFSTDLIYDVLVRHEPEHVLLAITRHDVTKTLLDIERLSTMLMRFVDKIVIKKLTKPSPFAIPILTTFKTEKIQGEAEEELLSYAEIEAQAVEMINAVKTDLDGELNAT</sequence>
<keyword evidence="3" id="KW-0378">Hydrolase</keyword>
<evidence type="ECO:0000256" key="6">
    <source>
        <dbReference type="ARBA" id="ARBA00023125"/>
    </source>
</evidence>
<dbReference type="PIRSF" id="PIRSF037307">
    <property type="entry name" value="Lhr-like_helic_prd"/>
    <property type="match status" value="1"/>
</dbReference>
<gene>
    <name evidence="12" type="ORF">ACFORL_04415</name>
</gene>
<keyword evidence="13" id="KW-1185">Reference proteome</keyword>
<dbReference type="InterPro" id="IPR011545">
    <property type="entry name" value="DEAD/DEAH_box_helicase_dom"/>
</dbReference>
<keyword evidence="5" id="KW-0067">ATP-binding</keyword>
<evidence type="ECO:0000256" key="3">
    <source>
        <dbReference type="ARBA" id="ARBA00022801"/>
    </source>
</evidence>
<keyword evidence="7" id="KW-0234">DNA repair</keyword>
<dbReference type="SUPFAM" id="SSF52540">
    <property type="entry name" value="P-loop containing nucleoside triphosphate hydrolases"/>
    <property type="match status" value="1"/>
</dbReference>
<feature type="domain" description="Helicase C-terminal" evidence="11">
    <location>
        <begin position="233"/>
        <end position="386"/>
    </location>
</feature>
<keyword evidence="4" id="KW-0347">Helicase</keyword>
<proteinExistence type="inferred from homology"/>
<dbReference type="Pfam" id="PF00271">
    <property type="entry name" value="Helicase_C"/>
    <property type="match status" value="1"/>
</dbReference>
<evidence type="ECO:0000256" key="5">
    <source>
        <dbReference type="ARBA" id="ARBA00022840"/>
    </source>
</evidence>
<dbReference type="InterPro" id="IPR014001">
    <property type="entry name" value="Helicase_ATP-bd"/>
</dbReference>
<reference evidence="13" key="1">
    <citation type="journal article" date="2019" name="Int. J. Syst. Evol. Microbiol.">
        <title>The Global Catalogue of Microorganisms (GCM) 10K type strain sequencing project: providing services to taxonomists for standard genome sequencing and annotation.</title>
        <authorList>
            <consortium name="The Broad Institute Genomics Platform"/>
            <consortium name="The Broad Institute Genome Sequencing Center for Infectious Disease"/>
            <person name="Wu L."/>
            <person name="Ma J."/>
        </authorList>
    </citation>
    <scope>NUCLEOTIDE SEQUENCE [LARGE SCALE GENOMIC DNA]</scope>
    <source>
        <strain evidence="13">CCUG 59858</strain>
    </source>
</reference>
<evidence type="ECO:0000313" key="13">
    <source>
        <dbReference type="Proteomes" id="UP001595758"/>
    </source>
</evidence>
<dbReference type="GO" id="GO:0016874">
    <property type="term" value="F:ligase activity"/>
    <property type="evidence" value="ECO:0007669"/>
    <property type="project" value="UniProtKB-KW"/>
</dbReference>
<name>A0ABV8CEE3_9GAMM</name>
<dbReference type="PROSITE" id="PS51194">
    <property type="entry name" value="HELICASE_CTER"/>
    <property type="match status" value="1"/>
</dbReference>
<protein>
    <submittedName>
        <fullName evidence="12">Ligase-associated DNA damage response DEXH box helicase</fullName>
    </submittedName>
</protein>
<dbReference type="InterPro" id="IPR017170">
    <property type="entry name" value="Lhr-like"/>
</dbReference>
<evidence type="ECO:0000256" key="1">
    <source>
        <dbReference type="ARBA" id="ARBA00022741"/>
    </source>
</evidence>
<dbReference type="Pfam" id="PF19306">
    <property type="entry name" value="WHD_Lhr"/>
    <property type="match status" value="1"/>
</dbReference>
<comment type="caution">
    <text evidence="12">The sequence shown here is derived from an EMBL/GenBank/DDBJ whole genome shotgun (WGS) entry which is preliminary data.</text>
</comment>
<dbReference type="PROSITE" id="PS51192">
    <property type="entry name" value="HELICASE_ATP_BIND_1"/>
    <property type="match status" value="1"/>
</dbReference>
<keyword evidence="1" id="KW-0547">Nucleotide-binding</keyword>
<dbReference type="RefSeq" id="WP_382341479.1">
    <property type="nucleotide sequence ID" value="NZ_JBHSAB010000004.1"/>
</dbReference>
<evidence type="ECO:0000256" key="8">
    <source>
        <dbReference type="ARBA" id="ARBA00023235"/>
    </source>
</evidence>
<evidence type="ECO:0000259" key="10">
    <source>
        <dbReference type="PROSITE" id="PS51192"/>
    </source>
</evidence>
<dbReference type="InterPro" id="IPR045628">
    <property type="entry name" value="Lhr_WH_dom"/>
</dbReference>
<dbReference type="EMBL" id="JBHSAB010000004">
    <property type="protein sequence ID" value="MFC3908317.1"/>
    <property type="molecule type" value="Genomic_DNA"/>
</dbReference>
<feature type="domain" description="Helicase ATP-binding" evidence="10">
    <location>
        <begin position="25"/>
        <end position="203"/>
    </location>
</feature>
<dbReference type="SMART" id="SM00490">
    <property type="entry name" value="HELICc"/>
    <property type="match status" value="1"/>
</dbReference>
<dbReference type="PANTHER" id="PTHR47962:SF3">
    <property type="entry name" value="LARGE ATP-DEPENDENT HELICASE-RELATED PROTEIN"/>
    <property type="match status" value="1"/>
</dbReference>
<keyword evidence="2" id="KW-0227">DNA damage</keyword>
<dbReference type="SMART" id="SM00487">
    <property type="entry name" value="DEXDc"/>
    <property type="match status" value="1"/>
</dbReference>
<evidence type="ECO:0000256" key="9">
    <source>
        <dbReference type="ARBA" id="ARBA00093467"/>
    </source>
</evidence>
<dbReference type="InterPro" id="IPR027417">
    <property type="entry name" value="P-loop_NTPase"/>
</dbReference>
<dbReference type="NCBIfam" id="TIGR04121">
    <property type="entry name" value="DEXH_lig_assoc"/>
    <property type="match status" value="1"/>
</dbReference>
<dbReference type="InterPro" id="IPR052511">
    <property type="entry name" value="ATP-dep_Helicase"/>
</dbReference>
<organism evidence="12 13">
    <name type="scientific">Legionella dresdenensis</name>
    <dbReference type="NCBI Taxonomy" id="450200"/>
    <lineage>
        <taxon>Bacteria</taxon>
        <taxon>Pseudomonadati</taxon>
        <taxon>Pseudomonadota</taxon>
        <taxon>Gammaproteobacteria</taxon>
        <taxon>Legionellales</taxon>
        <taxon>Legionellaceae</taxon>
        <taxon>Legionella</taxon>
    </lineage>
</organism>
<accession>A0ABV8CEE3</accession>
<dbReference type="InterPro" id="IPR013701">
    <property type="entry name" value="Lhr-like_DEAD/DEAH_assoc"/>
</dbReference>
<keyword evidence="6" id="KW-0238">DNA-binding</keyword>
<evidence type="ECO:0000259" key="11">
    <source>
        <dbReference type="PROSITE" id="PS51194"/>
    </source>
</evidence>
<keyword evidence="12" id="KW-0436">Ligase</keyword>
<dbReference type="InterPro" id="IPR026362">
    <property type="entry name" value="DEXH_lig_assoc"/>
</dbReference>
<dbReference type="Gene3D" id="3.40.50.300">
    <property type="entry name" value="P-loop containing nucleotide triphosphate hydrolases"/>
    <property type="match status" value="2"/>
</dbReference>
<comment type="similarity">
    <text evidence="9">Belongs to the Lhr helicase family. Lhr-Core subfamily.</text>
</comment>
<dbReference type="Pfam" id="PF08494">
    <property type="entry name" value="DEAD_assoc"/>
    <property type="match status" value="1"/>
</dbReference>
<evidence type="ECO:0000256" key="7">
    <source>
        <dbReference type="ARBA" id="ARBA00023204"/>
    </source>
</evidence>
<evidence type="ECO:0000256" key="2">
    <source>
        <dbReference type="ARBA" id="ARBA00022763"/>
    </source>
</evidence>
<dbReference type="InterPro" id="IPR001650">
    <property type="entry name" value="Helicase_C-like"/>
</dbReference>
<dbReference type="Proteomes" id="UP001595758">
    <property type="component" value="Unassembled WGS sequence"/>
</dbReference>
<dbReference type="PANTHER" id="PTHR47962">
    <property type="entry name" value="ATP-DEPENDENT HELICASE LHR-RELATED-RELATED"/>
    <property type="match status" value="1"/>
</dbReference>
<evidence type="ECO:0000256" key="4">
    <source>
        <dbReference type="ARBA" id="ARBA00022806"/>
    </source>
</evidence>
<dbReference type="Pfam" id="PF00270">
    <property type="entry name" value="DEAD"/>
    <property type="match status" value="1"/>
</dbReference>
<keyword evidence="8" id="KW-0413">Isomerase</keyword>